<dbReference type="GO" id="GO:0004322">
    <property type="term" value="F:ferroxidase activity"/>
    <property type="evidence" value="ECO:0007669"/>
    <property type="project" value="TreeGrafter"/>
</dbReference>
<dbReference type="InterPro" id="IPR009040">
    <property type="entry name" value="Ferritin-like_diiron"/>
</dbReference>
<gene>
    <name evidence="9" type="ORF">J1902_10320</name>
</gene>
<dbReference type="EMBL" id="JAFNLL010000021">
    <property type="protein sequence ID" value="MBO1268366.1"/>
    <property type="molecule type" value="Genomic_DNA"/>
</dbReference>
<feature type="binding site" evidence="5">
    <location>
        <position position="127"/>
    </location>
    <ligand>
        <name>Fe cation</name>
        <dbReference type="ChEBI" id="CHEBI:24875"/>
        <label>1</label>
    </ligand>
</feature>
<sequence length="206" mass="22657">MPTSKFNELLARQVGNEFAASHQYIAIAVWFHGQDLPQLAKHFYRQSLEERNHAMMMVRYILDRGLKIAIPGVEPVRNDFNKVEEALALSLAQEQEVTESIKELFAAARSENDALGEQFMLWFLKEQVEEVAAMTTLLNIARRADNLFDIENFLARERVGDHGQHGGHHGGHHIHGVHGAHGGHHGGGYGGGAHDSGAPEAAGGSL</sequence>
<evidence type="ECO:0000256" key="5">
    <source>
        <dbReference type="PIRSR" id="PIRSR601519-1"/>
    </source>
</evidence>
<keyword evidence="10" id="KW-1185">Reference proteome</keyword>
<protein>
    <recommendedName>
        <fullName evidence="6">Ferritin</fullName>
    </recommendedName>
</protein>
<evidence type="ECO:0000256" key="7">
    <source>
        <dbReference type="SAM" id="MobiDB-lite"/>
    </source>
</evidence>
<dbReference type="AlphaFoldDB" id="A0A939KMM3"/>
<organism evidence="9 10">
    <name type="scientific">Arthrobacter cavernae</name>
    <dbReference type="NCBI Taxonomy" id="2817681"/>
    <lineage>
        <taxon>Bacteria</taxon>
        <taxon>Bacillati</taxon>
        <taxon>Actinomycetota</taxon>
        <taxon>Actinomycetes</taxon>
        <taxon>Micrococcales</taxon>
        <taxon>Micrococcaceae</taxon>
        <taxon>Arthrobacter</taxon>
    </lineage>
</organism>
<dbReference type="GO" id="GO:0005829">
    <property type="term" value="C:cytosol"/>
    <property type="evidence" value="ECO:0007669"/>
    <property type="project" value="TreeGrafter"/>
</dbReference>
<dbReference type="GO" id="GO:0006826">
    <property type="term" value="P:iron ion transport"/>
    <property type="evidence" value="ECO:0007669"/>
    <property type="project" value="InterPro"/>
</dbReference>
<dbReference type="SUPFAM" id="SSF47240">
    <property type="entry name" value="Ferritin-like"/>
    <property type="match status" value="1"/>
</dbReference>
<proteinExistence type="predicted"/>
<evidence type="ECO:0000256" key="4">
    <source>
        <dbReference type="ARBA" id="ARBA00023004"/>
    </source>
</evidence>
<dbReference type="InterPro" id="IPR009078">
    <property type="entry name" value="Ferritin-like_SF"/>
</dbReference>
<name>A0A939KMM3_9MICC</name>
<evidence type="ECO:0000256" key="1">
    <source>
        <dbReference type="ARBA" id="ARBA00022434"/>
    </source>
</evidence>
<keyword evidence="2 5" id="KW-0479">Metal-binding</keyword>
<dbReference type="InterPro" id="IPR008331">
    <property type="entry name" value="Ferritin_DPS_dom"/>
</dbReference>
<dbReference type="RefSeq" id="WP_207616163.1">
    <property type="nucleotide sequence ID" value="NZ_JAFNLL010000021.1"/>
</dbReference>
<feature type="binding site" evidence="5">
    <location>
        <position position="50"/>
    </location>
    <ligand>
        <name>Fe cation</name>
        <dbReference type="ChEBI" id="CHEBI:24875"/>
        <label>1</label>
    </ligand>
</feature>
<dbReference type="InterPro" id="IPR041719">
    <property type="entry name" value="Ferritin_prok"/>
</dbReference>
<dbReference type="GO" id="GO:0006879">
    <property type="term" value="P:intracellular iron ion homeostasis"/>
    <property type="evidence" value="ECO:0007669"/>
    <property type="project" value="UniProtKB-KW"/>
</dbReference>
<feature type="binding site" evidence="5">
    <location>
        <position position="94"/>
    </location>
    <ligand>
        <name>Fe cation</name>
        <dbReference type="ChEBI" id="CHEBI:24875"/>
        <label>1</label>
    </ligand>
</feature>
<keyword evidence="4 5" id="KW-0408">Iron</keyword>
<keyword evidence="3" id="KW-0560">Oxidoreductase</keyword>
<feature type="region of interest" description="Disordered" evidence="7">
    <location>
        <begin position="160"/>
        <end position="206"/>
    </location>
</feature>
<keyword evidence="1 6" id="KW-0409">Iron storage</keyword>
<dbReference type="CDD" id="cd01055">
    <property type="entry name" value="Nonheme_Ferritin"/>
    <property type="match status" value="1"/>
</dbReference>
<dbReference type="InterPro" id="IPR001519">
    <property type="entry name" value="Ferritin"/>
</dbReference>
<evidence type="ECO:0000256" key="3">
    <source>
        <dbReference type="ARBA" id="ARBA00023002"/>
    </source>
</evidence>
<evidence type="ECO:0000259" key="8">
    <source>
        <dbReference type="PROSITE" id="PS50905"/>
    </source>
</evidence>
<feature type="compositionally biased region" description="Gly residues" evidence="7">
    <location>
        <begin position="185"/>
        <end position="194"/>
    </location>
</feature>
<dbReference type="PANTHER" id="PTHR11431">
    <property type="entry name" value="FERRITIN"/>
    <property type="match status" value="1"/>
</dbReference>
<comment type="caution">
    <text evidence="9">The sequence shown here is derived from an EMBL/GenBank/DDBJ whole genome shotgun (WGS) entry which is preliminary data.</text>
</comment>
<dbReference type="InterPro" id="IPR012347">
    <property type="entry name" value="Ferritin-like"/>
</dbReference>
<reference evidence="9" key="1">
    <citation type="submission" date="2021-03" db="EMBL/GenBank/DDBJ databases">
        <title>A new species, PO-11, isolated from a karst cave deposit.</title>
        <authorList>
            <person name="Zhaoxiaoyong W."/>
        </authorList>
    </citation>
    <scope>NUCLEOTIDE SEQUENCE</scope>
    <source>
        <strain evidence="9">PO-11</strain>
    </source>
</reference>
<feature type="domain" description="Ferritin-like diiron" evidence="8">
    <location>
        <begin position="1"/>
        <end position="145"/>
    </location>
</feature>
<evidence type="ECO:0000313" key="9">
    <source>
        <dbReference type="EMBL" id="MBO1268366.1"/>
    </source>
</evidence>
<accession>A0A939KMM3</accession>
<dbReference type="Proteomes" id="UP000664164">
    <property type="component" value="Unassembled WGS sequence"/>
</dbReference>
<dbReference type="GO" id="GO:0008198">
    <property type="term" value="F:ferrous iron binding"/>
    <property type="evidence" value="ECO:0007669"/>
    <property type="project" value="TreeGrafter"/>
</dbReference>
<evidence type="ECO:0000313" key="10">
    <source>
        <dbReference type="Proteomes" id="UP000664164"/>
    </source>
</evidence>
<feature type="compositionally biased region" description="Basic residues" evidence="7">
    <location>
        <begin position="165"/>
        <end position="184"/>
    </location>
</feature>
<evidence type="ECO:0000256" key="2">
    <source>
        <dbReference type="ARBA" id="ARBA00022723"/>
    </source>
</evidence>
<dbReference type="Pfam" id="PF00210">
    <property type="entry name" value="Ferritin"/>
    <property type="match status" value="1"/>
</dbReference>
<dbReference type="Gene3D" id="1.20.1260.10">
    <property type="match status" value="1"/>
</dbReference>
<dbReference type="PANTHER" id="PTHR11431:SF127">
    <property type="entry name" value="BACTERIAL NON-HEME FERRITIN"/>
    <property type="match status" value="1"/>
</dbReference>
<dbReference type="GO" id="GO:0008199">
    <property type="term" value="F:ferric iron binding"/>
    <property type="evidence" value="ECO:0007669"/>
    <property type="project" value="InterPro"/>
</dbReference>
<feature type="binding site" evidence="5">
    <location>
        <position position="53"/>
    </location>
    <ligand>
        <name>Fe cation</name>
        <dbReference type="ChEBI" id="CHEBI:24875"/>
        <label>1</label>
    </ligand>
</feature>
<dbReference type="PROSITE" id="PS50905">
    <property type="entry name" value="FERRITIN_LIKE"/>
    <property type="match status" value="1"/>
</dbReference>
<feature type="binding site" evidence="5">
    <location>
        <position position="17"/>
    </location>
    <ligand>
        <name>Fe cation</name>
        <dbReference type="ChEBI" id="CHEBI:24875"/>
        <label>1</label>
    </ligand>
</feature>
<evidence type="ECO:0000256" key="6">
    <source>
        <dbReference type="RuleBase" id="RU361145"/>
    </source>
</evidence>